<reference evidence="1 2" key="1">
    <citation type="submission" date="2019-07" db="EMBL/GenBank/DDBJ databases">
        <title>Whole genome shotgun sequence of Skermanella aerolata NBRC 106429.</title>
        <authorList>
            <person name="Hosoyama A."/>
            <person name="Uohara A."/>
            <person name="Ohji S."/>
            <person name="Ichikawa N."/>
        </authorList>
    </citation>
    <scope>NUCLEOTIDE SEQUENCE [LARGE SCALE GENOMIC DNA]</scope>
    <source>
        <strain evidence="1 2">NBRC 106429</strain>
    </source>
</reference>
<dbReference type="AlphaFoldDB" id="A0A512DQ35"/>
<sequence length="61" mass="6152">MEGVYMDMVSAPSAVMAATSGVMAEGLNFDMGDVIGADAGFAKPRRTFPDPAVVVISAASA</sequence>
<comment type="caution">
    <text evidence="1">The sequence shown here is derived from an EMBL/GenBank/DDBJ whole genome shotgun (WGS) entry which is preliminary data.</text>
</comment>
<accession>A0A512DQ35</accession>
<evidence type="ECO:0000313" key="1">
    <source>
        <dbReference type="EMBL" id="GEO38603.1"/>
    </source>
</evidence>
<dbReference type="EMBL" id="BJYZ01000011">
    <property type="protein sequence ID" value="GEO38603.1"/>
    <property type="molecule type" value="Genomic_DNA"/>
</dbReference>
<evidence type="ECO:0000313" key="2">
    <source>
        <dbReference type="Proteomes" id="UP000321523"/>
    </source>
</evidence>
<proteinExistence type="predicted"/>
<organism evidence="1 2">
    <name type="scientific">Skermanella aerolata</name>
    <dbReference type="NCBI Taxonomy" id="393310"/>
    <lineage>
        <taxon>Bacteria</taxon>
        <taxon>Pseudomonadati</taxon>
        <taxon>Pseudomonadota</taxon>
        <taxon>Alphaproteobacteria</taxon>
        <taxon>Rhodospirillales</taxon>
        <taxon>Azospirillaceae</taxon>
        <taxon>Skermanella</taxon>
    </lineage>
</organism>
<name>A0A512DQ35_9PROT</name>
<keyword evidence="2" id="KW-1185">Reference proteome</keyword>
<protein>
    <submittedName>
        <fullName evidence="1">Uncharacterized protein</fullName>
    </submittedName>
</protein>
<dbReference type="Proteomes" id="UP000321523">
    <property type="component" value="Unassembled WGS sequence"/>
</dbReference>
<gene>
    <name evidence="1" type="ORF">SAE02_27510</name>
</gene>